<evidence type="ECO:0000313" key="1">
    <source>
        <dbReference type="EMBL" id="KAF5381365.1"/>
    </source>
</evidence>
<proteinExistence type="predicted"/>
<reference evidence="1 2" key="1">
    <citation type="journal article" date="2020" name="ISME J.">
        <title>Uncovering the hidden diversity of litter-decomposition mechanisms in mushroom-forming fungi.</title>
        <authorList>
            <person name="Floudas D."/>
            <person name="Bentzer J."/>
            <person name="Ahren D."/>
            <person name="Johansson T."/>
            <person name="Persson P."/>
            <person name="Tunlid A."/>
        </authorList>
    </citation>
    <scope>NUCLEOTIDE SEQUENCE [LARGE SCALE GENOMIC DNA]</scope>
    <source>
        <strain evidence="1 2">CBS 661.87</strain>
    </source>
</reference>
<gene>
    <name evidence="1" type="ORF">D9615_008303</name>
</gene>
<dbReference type="Proteomes" id="UP000565441">
    <property type="component" value="Unassembled WGS sequence"/>
</dbReference>
<keyword evidence="2" id="KW-1185">Reference proteome</keyword>
<name>A0A8H5M4Y0_9AGAR</name>
<accession>A0A8H5M4Y0</accession>
<dbReference type="AlphaFoldDB" id="A0A8H5M4Y0"/>
<protein>
    <submittedName>
        <fullName evidence="1">Uncharacterized protein</fullName>
    </submittedName>
</protein>
<comment type="caution">
    <text evidence="1">The sequence shown here is derived from an EMBL/GenBank/DDBJ whole genome shotgun (WGS) entry which is preliminary data.</text>
</comment>
<sequence>MYIYHFFDSYALPYIASRNRGPVAKPAHSFTDTRKFQTLPVNNLVNNELTLAGLLSNGKMAKMATSNPPFTMPRSTSPVITPDHLNLFNTTHDNASSDSGPPNYVFADLPSAAPGRQRHTHLGPWSMAATSSFGVILGLGYLVFHGILTPAYDSLETSSRLLQMEAQPADNNLAIIARRQAVYLSIVLHIESSASANCNIWRLVTRVD</sequence>
<evidence type="ECO:0000313" key="2">
    <source>
        <dbReference type="Proteomes" id="UP000565441"/>
    </source>
</evidence>
<organism evidence="1 2">
    <name type="scientific">Tricholomella constricta</name>
    <dbReference type="NCBI Taxonomy" id="117010"/>
    <lineage>
        <taxon>Eukaryota</taxon>
        <taxon>Fungi</taxon>
        <taxon>Dikarya</taxon>
        <taxon>Basidiomycota</taxon>
        <taxon>Agaricomycotina</taxon>
        <taxon>Agaricomycetes</taxon>
        <taxon>Agaricomycetidae</taxon>
        <taxon>Agaricales</taxon>
        <taxon>Tricholomatineae</taxon>
        <taxon>Lyophyllaceae</taxon>
        <taxon>Tricholomella</taxon>
    </lineage>
</organism>
<dbReference type="EMBL" id="JAACJP010000011">
    <property type="protein sequence ID" value="KAF5381365.1"/>
    <property type="molecule type" value="Genomic_DNA"/>
</dbReference>